<feature type="domain" description="PgaA membrane beta barrel" evidence="2">
    <location>
        <begin position="525"/>
        <end position="818"/>
    </location>
</feature>
<comment type="caution">
    <text evidence="4">The sequence shown here is derived from an EMBL/GenBank/DDBJ whole genome shotgun (WGS) entry which is preliminary data.</text>
</comment>
<evidence type="ECO:0000256" key="1">
    <source>
        <dbReference type="SAM" id="SignalP"/>
    </source>
</evidence>
<evidence type="ECO:0000313" key="5">
    <source>
        <dbReference type="Proteomes" id="UP000275331"/>
    </source>
</evidence>
<dbReference type="OrthoDB" id="5405060at2"/>
<dbReference type="SUPFAM" id="SSF48452">
    <property type="entry name" value="TPR-like"/>
    <property type="match status" value="1"/>
</dbReference>
<keyword evidence="1" id="KW-0732">Signal</keyword>
<proteinExistence type="predicted"/>
<accession>A0A3R9EP19</accession>
<dbReference type="GO" id="GO:1901515">
    <property type="term" value="F:poly-beta-1,6-N-acetyl-D-glucosamine transmembrane transporter activity"/>
    <property type="evidence" value="ECO:0007669"/>
    <property type="project" value="InterPro"/>
</dbReference>
<feature type="chain" id="PRO_5018633292" evidence="1">
    <location>
        <begin position="35"/>
        <end position="818"/>
    </location>
</feature>
<dbReference type="InterPro" id="IPR049003">
    <property type="entry name" value="PgaA_barrel"/>
</dbReference>
<dbReference type="NCBIfam" id="TIGR03939">
    <property type="entry name" value="PGA_TPR_OMP"/>
    <property type="match status" value="1"/>
</dbReference>
<dbReference type="Proteomes" id="UP000275331">
    <property type="component" value="Unassembled WGS sequence"/>
</dbReference>
<name>A0A3R9EP19_9ENTR</name>
<evidence type="ECO:0000313" key="3">
    <source>
        <dbReference type="EMBL" id="MDV7022179.1"/>
    </source>
</evidence>
<protein>
    <submittedName>
        <fullName evidence="4">Poly-beta-1,6 N-acetyl-D-glucosamine export porin PgaA</fullName>
    </submittedName>
</protein>
<dbReference type="AlphaFoldDB" id="A0A3R9EP19"/>
<reference evidence="4 5" key="1">
    <citation type="submission" date="2018-10" db="EMBL/GenBank/DDBJ databases">
        <title>Transmission dynamics of multidrug resistant bacteria on intensive care unit surfaces.</title>
        <authorList>
            <person name="D'Souza A.W."/>
            <person name="Potter R.F."/>
            <person name="Wallace M."/>
            <person name="Shupe A."/>
            <person name="Patel S."/>
            <person name="Sun S."/>
            <person name="Gul D."/>
            <person name="Kwon J.H."/>
            <person name="Andleeb S."/>
            <person name="Burnham C.-A.D."/>
            <person name="Dantas G."/>
        </authorList>
    </citation>
    <scope>NUCLEOTIDE SEQUENCE [LARGE SCALE GENOMIC DNA]</scope>
    <source>
        <strain evidence="4 5">AS_373</strain>
    </source>
</reference>
<dbReference type="Gene3D" id="1.25.40.10">
    <property type="entry name" value="Tetratricopeptide repeat domain"/>
    <property type="match status" value="2"/>
</dbReference>
<organism evidence="4 5">
    <name type="scientific">Atlantibacter subterraneus</name>
    <dbReference type="NCBI Taxonomy" id="255519"/>
    <lineage>
        <taxon>Bacteria</taxon>
        <taxon>Pseudomonadati</taxon>
        <taxon>Pseudomonadota</taxon>
        <taxon>Gammaproteobacteria</taxon>
        <taxon>Enterobacterales</taxon>
        <taxon>Enterobacteriaceae</taxon>
        <taxon>Atlantibacter</taxon>
    </lineage>
</organism>
<sequence length="818" mass="92850">MRIAQQYKKIAFRQGLRASCALSLCLFFPVLASAADSNYDQLIIQAREGNTRGLLDYMHAQEQQSELNANQVADWLQVAGWSGNDAEVTRVWQRYHTSMDIPVRGVAAAARAYRNQKQWNTSLSLWEQARQLEPRNDDLHVGWVMTLADAKQNYRALQEAEAMLVADPSARNYQLLAYVYRSQGKSWDTLFATTRAEGIEPTNAELEQSLLGTLSANRISGPALNMSQSAKISPQFERTLEADAAAELVRMSFTSTRSERDRFLVADKALARYDVLLKKWKDDPAAAVEYRRARVDRLGALLNRNRYSEVVSEYESLLADGKPVPDYARRWAASAYLADRKPQEAQKLFSELFGPTNAVNLPTDDEQDLFYAYMESENYAMAQQEVVQILEKSPYQRHFYGSPTPGPNDKWLLGRTLLVQYEVMTNDLPAAEKLSYNLARSAPGNQGLVINYASVLDARGLPRAAERELKIAEALEPSNLELERQQAYVALDLQEFRQMDLLTDDVVDRSGEDPASQRLDRIRDIHHKSELRISGSQGIDSDSPVSGSHDFTLNSAIYGPPMGDNWRLFAGFNYANSEFEEGKGITRDALGGIEWRARDYWIEAELSNRNYNGGDKLGARLSGWHDFNDNWRVGGSAERLSQNTPLRAMRNDVTADGGTAYVRWYQNERREYQFSVAPSWFSDGNNRWEFGLSGKERMLTRPNLTLDFTPSLYGSVNSKENVPYFNPKQDFSVTPAIQAEHVMYRHYETVWSQRLVAGVGAYWQKNYDTGLITQAGYGQRLQLNNTFDAGVMLTWDKRPYDGKREQNLGVAFDLNVRF</sequence>
<dbReference type="InterPro" id="IPR011990">
    <property type="entry name" value="TPR-like_helical_dom_sf"/>
</dbReference>
<dbReference type="GeneID" id="84663110"/>
<gene>
    <name evidence="4" type="primary">pgaA</name>
    <name evidence="4" type="ORF">EGT71_06145</name>
    <name evidence="3" type="ORF">R4P48_05725</name>
</gene>
<dbReference type="EMBL" id="JAWLOF010000003">
    <property type="protein sequence ID" value="MDV7022179.1"/>
    <property type="molecule type" value="Genomic_DNA"/>
</dbReference>
<evidence type="ECO:0000313" key="4">
    <source>
        <dbReference type="EMBL" id="RSE27964.1"/>
    </source>
</evidence>
<dbReference type="Proteomes" id="UP001187066">
    <property type="component" value="Unassembled WGS sequence"/>
</dbReference>
<keyword evidence="6" id="KW-1185">Reference proteome</keyword>
<dbReference type="NCBIfam" id="NF007468">
    <property type="entry name" value="PRK10049.1"/>
    <property type="match status" value="1"/>
</dbReference>
<feature type="signal peptide" evidence="1">
    <location>
        <begin position="1"/>
        <end position="34"/>
    </location>
</feature>
<evidence type="ECO:0000313" key="6">
    <source>
        <dbReference type="Proteomes" id="UP001187066"/>
    </source>
</evidence>
<dbReference type="EMBL" id="RHXB01000003">
    <property type="protein sequence ID" value="RSE27964.1"/>
    <property type="molecule type" value="Genomic_DNA"/>
</dbReference>
<reference evidence="3 6" key="2">
    <citation type="submission" date="2023-10" db="EMBL/GenBank/DDBJ databases">
        <authorList>
            <person name="Dale J."/>
        </authorList>
    </citation>
    <scope>NUCLEOTIDE SEQUENCE [LARGE SCALE GENOMIC DNA]</scope>
    <source>
        <strain evidence="3 6">2023EL-00970</strain>
    </source>
</reference>
<dbReference type="InterPro" id="IPR023870">
    <property type="entry name" value="PGA_export_porin_PgaA"/>
</dbReference>
<dbReference type="Pfam" id="PF21197">
    <property type="entry name" value="PgaA_barrel"/>
    <property type="match status" value="1"/>
</dbReference>
<dbReference type="RefSeq" id="WP_125292703.1">
    <property type="nucleotide sequence ID" value="NZ_CP100494.1"/>
</dbReference>
<evidence type="ECO:0000259" key="2">
    <source>
        <dbReference type="Pfam" id="PF21197"/>
    </source>
</evidence>